<organism evidence="8 9">
    <name type="scientific">Profundibacterium mesophilum KAUST100406-0324</name>
    <dbReference type="NCBI Taxonomy" id="1037889"/>
    <lineage>
        <taxon>Bacteria</taxon>
        <taxon>Pseudomonadati</taxon>
        <taxon>Pseudomonadota</taxon>
        <taxon>Alphaproteobacteria</taxon>
        <taxon>Rhodobacterales</taxon>
        <taxon>Roseobacteraceae</taxon>
        <taxon>Profundibacterium</taxon>
    </lineage>
</organism>
<dbReference type="Proteomes" id="UP000698242">
    <property type="component" value="Unassembled WGS sequence"/>
</dbReference>
<dbReference type="PROSITE" id="PS51736">
    <property type="entry name" value="RECOMBINASES_3"/>
    <property type="match status" value="1"/>
</dbReference>
<dbReference type="InterPro" id="IPR006118">
    <property type="entry name" value="Recombinase_CS"/>
</dbReference>
<dbReference type="GO" id="GO:0003677">
    <property type="term" value="F:DNA binding"/>
    <property type="evidence" value="ECO:0007669"/>
    <property type="project" value="UniProtKB-KW"/>
</dbReference>
<dbReference type="GO" id="GO:0015074">
    <property type="term" value="P:DNA integration"/>
    <property type="evidence" value="ECO:0007669"/>
    <property type="project" value="UniProtKB-KW"/>
</dbReference>
<dbReference type="PANTHER" id="PTHR30461:SF2">
    <property type="entry name" value="SERINE RECOMBINASE PINE-RELATED"/>
    <property type="match status" value="1"/>
</dbReference>
<name>A0A921NVS2_9RHOB</name>
<dbReference type="InterPro" id="IPR006119">
    <property type="entry name" value="Resolv_N"/>
</dbReference>
<keyword evidence="3" id="KW-0233">DNA recombination</keyword>
<dbReference type="RefSeq" id="WP_159966717.1">
    <property type="nucleotide sequence ID" value="NZ_APKE01000048.1"/>
</dbReference>
<keyword evidence="9" id="KW-1185">Reference proteome</keyword>
<dbReference type="SUPFAM" id="SSF53041">
    <property type="entry name" value="Resolvase-like"/>
    <property type="match status" value="1"/>
</dbReference>
<sequence>MKNSGNKVTSKSENPPGRKIGYARVSTADQNPDMQIAALKAYGVSEDLIFVDRASGGTMNRPMFIRALKTAQHPGTEFVVWKLDRMGRTLEGIIEVLNLLESRDVKFFSLTERVDMTTPMGKAMLQMMAVVAELERNLIVERTKAGIARARERGEKGGRPVAMTPARVEVADTMLRLGSRGNEVWQALKPLSEVPISRAAYFAWQKLWDAGEVTDLPDEEV</sequence>
<evidence type="ECO:0000313" key="8">
    <source>
        <dbReference type="EMBL" id="KAF0674468.1"/>
    </source>
</evidence>
<dbReference type="PROSITE" id="PS00397">
    <property type="entry name" value="RECOMBINASES_1"/>
    <property type="match status" value="1"/>
</dbReference>
<evidence type="ECO:0000256" key="2">
    <source>
        <dbReference type="ARBA" id="ARBA00023125"/>
    </source>
</evidence>
<feature type="compositionally biased region" description="Polar residues" evidence="6">
    <location>
        <begin position="1"/>
        <end position="13"/>
    </location>
</feature>
<comment type="caution">
    <text evidence="8">The sequence shown here is derived from an EMBL/GenBank/DDBJ whole genome shotgun (WGS) entry which is preliminary data.</text>
</comment>
<dbReference type="InterPro" id="IPR050639">
    <property type="entry name" value="SSR_resolvase"/>
</dbReference>
<dbReference type="AlphaFoldDB" id="A0A921NVS2"/>
<keyword evidence="1" id="KW-0229">DNA integration</keyword>
<dbReference type="GO" id="GO:0000150">
    <property type="term" value="F:DNA strand exchange activity"/>
    <property type="evidence" value="ECO:0007669"/>
    <property type="project" value="InterPro"/>
</dbReference>
<dbReference type="OrthoDB" id="2290206at2"/>
<proteinExistence type="predicted"/>
<feature type="domain" description="Resolvase/invertase-type recombinase catalytic" evidence="7">
    <location>
        <begin position="18"/>
        <end position="154"/>
    </location>
</feature>
<reference evidence="8" key="1">
    <citation type="submission" date="2013-03" db="EMBL/GenBank/DDBJ databases">
        <title>Genome Sequence of the Profundibacterium mesophilum strain KAUST100406-0324T from Red Sea, a novel genus in the family Rhodobacteraceae.</title>
        <authorList>
            <person name="Essack M."/>
            <person name="Alam I."/>
            <person name="Lafi F."/>
            <person name="Alawi W."/>
            <person name="Kamanu F."/>
            <person name="Al-Suwailem A."/>
            <person name="Lee O.O."/>
            <person name="Xu Y."/>
            <person name="Bajic V."/>
            <person name="Qian P.-Y."/>
            <person name="Archer J."/>
        </authorList>
    </citation>
    <scope>NUCLEOTIDE SEQUENCE</scope>
    <source>
        <strain evidence="8">KAUST100406-0324</strain>
    </source>
</reference>
<keyword evidence="2" id="KW-0238">DNA-binding</keyword>
<protein>
    <submittedName>
        <fullName evidence="8">DNA-invertase from lambdoid prophage e14</fullName>
    </submittedName>
</protein>
<dbReference type="PANTHER" id="PTHR30461">
    <property type="entry name" value="DNA-INVERTASE FROM LAMBDOID PROPHAGE"/>
    <property type="match status" value="1"/>
</dbReference>
<evidence type="ECO:0000256" key="5">
    <source>
        <dbReference type="PROSITE-ProRule" id="PRU10137"/>
    </source>
</evidence>
<accession>A0A921NVS2</accession>
<dbReference type="CDD" id="cd03768">
    <property type="entry name" value="SR_ResInv"/>
    <property type="match status" value="1"/>
</dbReference>
<dbReference type="EMBL" id="APKE01000048">
    <property type="protein sequence ID" value="KAF0674468.1"/>
    <property type="molecule type" value="Genomic_DNA"/>
</dbReference>
<dbReference type="Gene3D" id="3.40.50.1390">
    <property type="entry name" value="Resolvase, N-terminal catalytic domain"/>
    <property type="match status" value="1"/>
</dbReference>
<evidence type="ECO:0000259" key="7">
    <source>
        <dbReference type="PROSITE" id="PS51736"/>
    </source>
</evidence>
<dbReference type="SMART" id="SM00857">
    <property type="entry name" value="Resolvase"/>
    <property type="match status" value="1"/>
</dbReference>
<evidence type="ECO:0000256" key="6">
    <source>
        <dbReference type="SAM" id="MobiDB-lite"/>
    </source>
</evidence>
<evidence type="ECO:0000313" key="9">
    <source>
        <dbReference type="Proteomes" id="UP000698242"/>
    </source>
</evidence>
<dbReference type="Pfam" id="PF00239">
    <property type="entry name" value="Resolvase"/>
    <property type="match status" value="1"/>
</dbReference>
<evidence type="ECO:0000256" key="1">
    <source>
        <dbReference type="ARBA" id="ARBA00022908"/>
    </source>
</evidence>
<feature type="active site" description="O-(5'-phospho-DNA)-serine intermediate" evidence="4 5">
    <location>
        <position position="26"/>
    </location>
</feature>
<feature type="region of interest" description="Disordered" evidence="6">
    <location>
        <begin position="1"/>
        <end position="25"/>
    </location>
</feature>
<evidence type="ECO:0000256" key="3">
    <source>
        <dbReference type="ARBA" id="ARBA00023172"/>
    </source>
</evidence>
<dbReference type="InterPro" id="IPR036162">
    <property type="entry name" value="Resolvase-like_N_sf"/>
</dbReference>
<evidence type="ECO:0000256" key="4">
    <source>
        <dbReference type="PIRSR" id="PIRSR606118-50"/>
    </source>
</evidence>
<gene>
    <name evidence="8" type="primary">pinE</name>
    <name evidence="8" type="ORF">PMES_03230</name>
</gene>